<dbReference type="AlphaFoldDB" id="A0A1I5TIN8"/>
<dbReference type="Pfam" id="PF12686">
    <property type="entry name" value="DUF3800"/>
    <property type="match status" value="1"/>
</dbReference>
<sequence length="243" mass="28087">MEFSDYIVYVDESGDHGLATLDPNYPLFVLAFCIFAKHSYAEQVVPAVQKLKFRQFGHDLVILHEHEIRKETGDFACFRNRQEKMAFLEQLTTVIEQAEFSLVACVIEKQKLLQRYQTPSNPYHLALAFGLERVYRYLQAQGQGERVTHIVVERRGRKEDDELELEFRRICDGANWFNRPLPLAIRFADKKTNSAGLQLADMVARPIGMSILRPEQPNRAYDVLRCKLYGGAEKKGWGLKCFP</sequence>
<dbReference type="Proteomes" id="UP000243084">
    <property type="component" value="Unassembled WGS sequence"/>
</dbReference>
<evidence type="ECO:0008006" key="3">
    <source>
        <dbReference type="Google" id="ProtNLM"/>
    </source>
</evidence>
<organism evidence="1 2">
    <name type="scientific">Geopseudomonas sagittaria</name>
    <dbReference type="NCBI Taxonomy" id="1135990"/>
    <lineage>
        <taxon>Bacteria</taxon>
        <taxon>Pseudomonadati</taxon>
        <taxon>Pseudomonadota</taxon>
        <taxon>Gammaproteobacteria</taxon>
        <taxon>Pseudomonadales</taxon>
        <taxon>Pseudomonadaceae</taxon>
        <taxon>Geopseudomonas</taxon>
    </lineage>
</organism>
<proteinExistence type="predicted"/>
<evidence type="ECO:0000313" key="2">
    <source>
        <dbReference type="Proteomes" id="UP000243084"/>
    </source>
</evidence>
<dbReference type="InterPro" id="IPR024524">
    <property type="entry name" value="DUF3800"/>
</dbReference>
<accession>A0A1I5TIN8</accession>
<dbReference type="EMBL" id="FOXM01000006">
    <property type="protein sequence ID" value="SFP82236.1"/>
    <property type="molecule type" value="Genomic_DNA"/>
</dbReference>
<gene>
    <name evidence="1" type="ORF">SAMN05216229_106108</name>
</gene>
<protein>
    <recommendedName>
        <fullName evidence="3">3-deoxy-D-manno-octulosonic acid transferase</fullName>
    </recommendedName>
</protein>
<evidence type="ECO:0000313" key="1">
    <source>
        <dbReference type="EMBL" id="SFP82236.1"/>
    </source>
</evidence>
<keyword evidence="2" id="KW-1185">Reference proteome</keyword>
<reference evidence="2" key="1">
    <citation type="submission" date="2016-10" db="EMBL/GenBank/DDBJ databases">
        <authorList>
            <person name="Varghese N."/>
            <person name="Submissions S."/>
        </authorList>
    </citation>
    <scope>NUCLEOTIDE SEQUENCE [LARGE SCALE GENOMIC DNA]</scope>
    <source>
        <strain evidence="2">JCM 18195</strain>
    </source>
</reference>
<dbReference type="RefSeq" id="WP_092430575.1">
    <property type="nucleotide sequence ID" value="NZ_FOXM01000006.1"/>
</dbReference>
<dbReference type="OrthoDB" id="507950at2"/>
<name>A0A1I5TIN8_9GAMM</name>